<dbReference type="EMBL" id="JARJCW010000045">
    <property type="protein sequence ID" value="KAJ7205020.1"/>
    <property type="molecule type" value="Genomic_DNA"/>
</dbReference>
<dbReference type="Gene3D" id="4.10.240.10">
    <property type="entry name" value="Zn(2)-C6 fungal-type DNA-binding domain"/>
    <property type="match status" value="1"/>
</dbReference>
<comment type="caution">
    <text evidence="4">The sequence shown here is derived from an EMBL/GenBank/DDBJ whole genome shotgun (WGS) entry which is preliminary data.</text>
</comment>
<keyword evidence="5" id="KW-1185">Reference proteome</keyword>
<keyword evidence="1" id="KW-0539">Nucleus</keyword>
<dbReference type="PANTHER" id="PTHR31668">
    <property type="entry name" value="GLUCOSE TRANSPORT TRANSCRIPTION REGULATOR RGT1-RELATED-RELATED"/>
    <property type="match status" value="1"/>
</dbReference>
<accession>A0AAD6Y731</accession>
<dbReference type="CDD" id="cd00067">
    <property type="entry name" value="GAL4"/>
    <property type="match status" value="1"/>
</dbReference>
<feature type="domain" description="Zn(2)-C6 fungal-type" evidence="3">
    <location>
        <begin position="25"/>
        <end position="59"/>
    </location>
</feature>
<dbReference type="AlphaFoldDB" id="A0AAD6Y731"/>
<dbReference type="Proteomes" id="UP001219525">
    <property type="component" value="Unassembled WGS sequence"/>
</dbReference>
<proteinExistence type="predicted"/>
<evidence type="ECO:0000256" key="2">
    <source>
        <dbReference type="SAM" id="MobiDB-lite"/>
    </source>
</evidence>
<feature type="region of interest" description="Disordered" evidence="2">
    <location>
        <begin position="61"/>
        <end position="104"/>
    </location>
</feature>
<dbReference type="InterPro" id="IPR001138">
    <property type="entry name" value="Zn2Cys6_DnaBD"/>
</dbReference>
<name>A0AAD6Y731_9AGAR</name>
<organism evidence="4 5">
    <name type="scientific">Mycena pura</name>
    <dbReference type="NCBI Taxonomy" id="153505"/>
    <lineage>
        <taxon>Eukaryota</taxon>
        <taxon>Fungi</taxon>
        <taxon>Dikarya</taxon>
        <taxon>Basidiomycota</taxon>
        <taxon>Agaricomycotina</taxon>
        <taxon>Agaricomycetes</taxon>
        <taxon>Agaricomycetidae</taxon>
        <taxon>Agaricales</taxon>
        <taxon>Marasmiineae</taxon>
        <taxon>Mycenaceae</taxon>
        <taxon>Mycena</taxon>
    </lineage>
</organism>
<dbReference type="InterPro" id="IPR050797">
    <property type="entry name" value="Carb_Metab_Trans_Reg"/>
</dbReference>
<evidence type="ECO:0000313" key="4">
    <source>
        <dbReference type="EMBL" id="KAJ7205020.1"/>
    </source>
</evidence>
<dbReference type="InterPro" id="IPR036864">
    <property type="entry name" value="Zn2-C6_fun-type_DNA-bd_sf"/>
</dbReference>
<dbReference type="PROSITE" id="PS00463">
    <property type="entry name" value="ZN2_CY6_FUNGAL_1"/>
    <property type="match status" value="1"/>
</dbReference>
<dbReference type="SMART" id="SM00066">
    <property type="entry name" value="GAL4"/>
    <property type="match status" value="1"/>
</dbReference>
<feature type="compositionally biased region" description="Polar residues" evidence="2">
    <location>
        <begin position="122"/>
        <end position="141"/>
    </location>
</feature>
<evidence type="ECO:0000259" key="3">
    <source>
        <dbReference type="PROSITE" id="PS50048"/>
    </source>
</evidence>
<dbReference type="SUPFAM" id="SSF57701">
    <property type="entry name" value="Zn2/Cys6 DNA-binding domain"/>
    <property type="match status" value="1"/>
</dbReference>
<evidence type="ECO:0000313" key="5">
    <source>
        <dbReference type="Proteomes" id="UP001219525"/>
    </source>
</evidence>
<gene>
    <name evidence="4" type="ORF">GGX14DRAFT_397953</name>
</gene>
<sequence>MYQQSHSPENLSSFAQRRSRRVYIACLNCRKRKTKCVTDDDADEKPCKRCVENRLECKYIPVDQEPGSTPYGQPEASGQGRTRPGDNAHAPSTSPSSSMYPTGASAYPVQSASYGGQYPQYGRTQTFPQPTYYPQASQYPSQPGVAPQPRHNSYGHHVDQSGYYRDPGVNTYVQHGYTSNLASELPYATISRRSTASLHADRSIAKQLAHRMNQPNNLLLSKLLGYGCSTG</sequence>
<feature type="region of interest" description="Disordered" evidence="2">
    <location>
        <begin position="117"/>
        <end position="149"/>
    </location>
</feature>
<reference evidence="4" key="1">
    <citation type="submission" date="2023-03" db="EMBL/GenBank/DDBJ databases">
        <title>Massive genome expansion in bonnet fungi (Mycena s.s.) driven by repeated elements and novel gene families across ecological guilds.</title>
        <authorList>
            <consortium name="Lawrence Berkeley National Laboratory"/>
            <person name="Harder C.B."/>
            <person name="Miyauchi S."/>
            <person name="Viragh M."/>
            <person name="Kuo A."/>
            <person name="Thoen E."/>
            <person name="Andreopoulos B."/>
            <person name="Lu D."/>
            <person name="Skrede I."/>
            <person name="Drula E."/>
            <person name="Henrissat B."/>
            <person name="Morin E."/>
            <person name="Kohler A."/>
            <person name="Barry K."/>
            <person name="LaButti K."/>
            <person name="Morin E."/>
            <person name="Salamov A."/>
            <person name="Lipzen A."/>
            <person name="Mereny Z."/>
            <person name="Hegedus B."/>
            <person name="Baldrian P."/>
            <person name="Stursova M."/>
            <person name="Weitz H."/>
            <person name="Taylor A."/>
            <person name="Grigoriev I.V."/>
            <person name="Nagy L.G."/>
            <person name="Martin F."/>
            <person name="Kauserud H."/>
        </authorList>
    </citation>
    <scope>NUCLEOTIDE SEQUENCE</scope>
    <source>
        <strain evidence="4">9144</strain>
    </source>
</reference>
<evidence type="ECO:0000256" key="1">
    <source>
        <dbReference type="ARBA" id="ARBA00023242"/>
    </source>
</evidence>
<dbReference type="GO" id="GO:0008270">
    <property type="term" value="F:zinc ion binding"/>
    <property type="evidence" value="ECO:0007669"/>
    <property type="project" value="InterPro"/>
</dbReference>
<dbReference type="Pfam" id="PF00172">
    <property type="entry name" value="Zn_clus"/>
    <property type="match status" value="1"/>
</dbReference>
<protein>
    <recommendedName>
        <fullName evidence="3">Zn(2)-C6 fungal-type domain-containing protein</fullName>
    </recommendedName>
</protein>
<dbReference type="PROSITE" id="PS50048">
    <property type="entry name" value="ZN2_CY6_FUNGAL_2"/>
    <property type="match status" value="1"/>
</dbReference>
<dbReference type="GO" id="GO:0000981">
    <property type="term" value="F:DNA-binding transcription factor activity, RNA polymerase II-specific"/>
    <property type="evidence" value="ECO:0007669"/>
    <property type="project" value="InterPro"/>
</dbReference>